<dbReference type="EMBL" id="KV784371">
    <property type="protein sequence ID" value="OEU10451.1"/>
    <property type="molecule type" value="Genomic_DNA"/>
</dbReference>
<gene>
    <name evidence="2" type="ORF">FRACYDRAFT_246851</name>
</gene>
<reference evidence="2 3" key="1">
    <citation type="submission" date="2016-09" db="EMBL/GenBank/DDBJ databases">
        <title>Extensive genetic diversity and differential bi-allelic expression allows diatom success in the polar Southern Ocean.</title>
        <authorList>
            <consortium name="DOE Joint Genome Institute"/>
            <person name="Mock T."/>
            <person name="Otillar R.P."/>
            <person name="Strauss J."/>
            <person name="Dupont C."/>
            <person name="Frickenhaus S."/>
            <person name="Maumus F."/>
            <person name="Mcmullan M."/>
            <person name="Sanges R."/>
            <person name="Schmutz J."/>
            <person name="Toseland A."/>
            <person name="Valas R."/>
            <person name="Veluchamy A."/>
            <person name="Ward B.J."/>
            <person name="Allen A."/>
            <person name="Barry K."/>
            <person name="Falciatore A."/>
            <person name="Ferrante M."/>
            <person name="Fortunato A.E."/>
            <person name="Gloeckner G."/>
            <person name="Gruber A."/>
            <person name="Hipkin R."/>
            <person name="Janech M."/>
            <person name="Kroth P."/>
            <person name="Leese F."/>
            <person name="Lindquist E."/>
            <person name="Lyon B.R."/>
            <person name="Martin J."/>
            <person name="Mayer C."/>
            <person name="Parker M."/>
            <person name="Quesneville H."/>
            <person name="Raymond J."/>
            <person name="Uhlig C."/>
            <person name="Valentin K.U."/>
            <person name="Worden A.Z."/>
            <person name="Armbrust E.V."/>
            <person name="Bowler C."/>
            <person name="Green B."/>
            <person name="Moulton V."/>
            <person name="Van Oosterhout C."/>
            <person name="Grigoriev I."/>
        </authorList>
    </citation>
    <scope>NUCLEOTIDE SEQUENCE [LARGE SCALE GENOMIC DNA]</scope>
    <source>
        <strain evidence="2 3">CCMP1102</strain>
    </source>
</reference>
<keyword evidence="3" id="KW-1185">Reference proteome</keyword>
<organism evidence="2 3">
    <name type="scientific">Fragilariopsis cylindrus CCMP1102</name>
    <dbReference type="NCBI Taxonomy" id="635003"/>
    <lineage>
        <taxon>Eukaryota</taxon>
        <taxon>Sar</taxon>
        <taxon>Stramenopiles</taxon>
        <taxon>Ochrophyta</taxon>
        <taxon>Bacillariophyta</taxon>
        <taxon>Bacillariophyceae</taxon>
        <taxon>Bacillariophycidae</taxon>
        <taxon>Bacillariales</taxon>
        <taxon>Bacillariaceae</taxon>
        <taxon>Fragilariopsis</taxon>
    </lineage>
</organism>
<accession>A0A1E7EWW6</accession>
<name>A0A1E7EWW6_9STRA</name>
<sequence>MADGNDRYMFNGCCCYYNACECNMMNFDVCCRYEQTVCCLSNDCCLSFTAETLGCGLTGDKDKNPDEYCKVGCVCCDLGLVKPIACYKGTSTSLCYYEVISCPLSEDHLNECVCACCFVQCCPTCGVCIAPPPCPALDKLRANSDAEIEALTMDRGDGDGDKKPAAKEAEETAAAPVEEAKQPTVE</sequence>
<evidence type="ECO:0000313" key="2">
    <source>
        <dbReference type="EMBL" id="OEU10451.1"/>
    </source>
</evidence>
<evidence type="ECO:0000256" key="1">
    <source>
        <dbReference type="SAM" id="MobiDB-lite"/>
    </source>
</evidence>
<dbReference type="OrthoDB" id="50081at2759"/>
<dbReference type="AlphaFoldDB" id="A0A1E7EWW6"/>
<feature type="region of interest" description="Disordered" evidence="1">
    <location>
        <begin position="148"/>
        <end position="186"/>
    </location>
</feature>
<feature type="compositionally biased region" description="Basic and acidic residues" evidence="1">
    <location>
        <begin position="152"/>
        <end position="170"/>
    </location>
</feature>
<dbReference type="KEGG" id="fcy:FRACYDRAFT_246851"/>
<evidence type="ECO:0000313" key="3">
    <source>
        <dbReference type="Proteomes" id="UP000095751"/>
    </source>
</evidence>
<dbReference type="Proteomes" id="UP000095751">
    <property type="component" value="Unassembled WGS sequence"/>
</dbReference>
<protein>
    <submittedName>
        <fullName evidence="2">Uncharacterized protein</fullName>
    </submittedName>
</protein>
<dbReference type="InParanoid" id="A0A1E7EWW6"/>
<proteinExistence type="predicted"/>